<sequence length="163" mass="17512">MTEFERKFVVTDPGPATAWSYEELAQGYLFTRHGYALRVRSATAPDGARVCTMTLKGPRSGLGRPEAEWEIPAADADALLAEATGSVAKRRHTLFVDDLMWTVDIFTGANAPLVLAEVEGPEASVAAAEIPPWCGQEVTTDPRYTNAALSAQPYGTWAAEGPV</sequence>
<dbReference type="AlphaFoldDB" id="W6JZJ0"/>
<dbReference type="STRING" id="1193182.BN11_390015"/>
<dbReference type="OrthoDB" id="9805588at2"/>
<name>W6JZJ0_9MICO</name>
<comment type="caution">
    <text evidence="3">The sequence shown here is derived from an EMBL/GenBank/DDBJ whole genome shotgun (WGS) entry which is preliminary data.</text>
</comment>
<keyword evidence="4" id="KW-1185">Reference proteome</keyword>
<dbReference type="Proteomes" id="UP000035763">
    <property type="component" value="Unassembled WGS sequence"/>
</dbReference>
<dbReference type="SMART" id="SM01118">
    <property type="entry name" value="CYTH"/>
    <property type="match status" value="1"/>
</dbReference>
<dbReference type="RefSeq" id="WP_048694802.1">
    <property type="nucleotide sequence ID" value="NZ_HG764815.1"/>
</dbReference>
<gene>
    <name evidence="3" type="ORF">BN11_390015</name>
</gene>
<evidence type="ECO:0000256" key="1">
    <source>
        <dbReference type="PIRSR" id="PIRSR016487-1"/>
    </source>
</evidence>
<dbReference type="PROSITE" id="PS51707">
    <property type="entry name" value="CYTH"/>
    <property type="match status" value="1"/>
</dbReference>
<dbReference type="PANTHER" id="PTHR40114">
    <property type="entry name" value="SLR0698 PROTEIN"/>
    <property type="match status" value="1"/>
</dbReference>
<evidence type="ECO:0000313" key="3">
    <source>
        <dbReference type="EMBL" id="CCH74135.1"/>
    </source>
</evidence>
<feature type="domain" description="CYTH" evidence="2">
    <location>
        <begin position="1"/>
        <end position="151"/>
    </location>
</feature>
<dbReference type="PIRSF" id="PIRSF016487">
    <property type="entry name" value="CYTH_UCP016487"/>
    <property type="match status" value="1"/>
</dbReference>
<dbReference type="EMBL" id="CAJA01000323">
    <property type="protein sequence ID" value="CCH74135.1"/>
    <property type="molecule type" value="Genomic_DNA"/>
</dbReference>
<proteinExistence type="predicted"/>
<feature type="active site" description="Proton acceptor" evidence="1">
    <location>
        <position position="28"/>
    </location>
</feature>
<dbReference type="InterPro" id="IPR033469">
    <property type="entry name" value="CYTH-like_dom_sf"/>
</dbReference>
<protein>
    <recommendedName>
        <fullName evidence="2">CYTH domain-containing protein</fullName>
    </recommendedName>
</protein>
<accession>W6JZJ0</accession>
<dbReference type="PANTHER" id="PTHR40114:SF1">
    <property type="entry name" value="SLR0698 PROTEIN"/>
    <property type="match status" value="1"/>
</dbReference>
<organism evidence="3 4">
    <name type="scientific">Nostocoides australiense Ben110</name>
    <dbReference type="NCBI Taxonomy" id="1193182"/>
    <lineage>
        <taxon>Bacteria</taxon>
        <taxon>Bacillati</taxon>
        <taxon>Actinomycetota</taxon>
        <taxon>Actinomycetes</taxon>
        <taxon>Micrococcales</taxon>
        <taxon>Intrasporangiaceae</taxon>
        <taxon>Nostocoides</taxon>
    </lineage>
</organism>
<dbReference type="SUPFAM" id="SSF55154">
    <property type="entry name" value="CYTH-like phosphatases"/>
    <property type="match status" value="1"/>
</dbReference>
<reference evidence="3 4" key="1">
    <citation type="journal article" date="2013" name="ISME J.">
        <title>A metabolic model for members of the genus Tetrasphaera involved in enhanced biological phosphorus removal.</title>
        <authorList>
            <person name="Kristiansen R."/>
            <person name="Nguyen H.T.T."/>
            <person name="Saunders A.M."/>
            <person name="Nielsen J.L."/>
            <person name="Wimmer R."/>
            <person name="Le V.Q."/>
            <person name="McIlroy S.J."/>
            <person name="Petrovski S."/>
            <person name="Seviour R.J."/>
            <person name="Calteau A."/>
            <person name="Nielsen K.L."/>
            <person name="Nielsen P.H."/>
        </authorList>
    </citation>
    <scope>NUCLEOTIDE SEQUENCE [LARGE SCALE GENOMIC DNA]</scope>
    <source>
        <strain evidence="3 4">Ben110</strain>
    </source>
</reference>
<dbReference type="InterPro" id="IPR023577">
    <property type="entry name" value="CYTH_domain"/>
</dbReference>
<evidence type="ECO:0000313" key="4">
    <source>
        <dbReference type="Proteomes" id="UP000035763"/>
    </source>
</evidence>
<dbReference type="Pfam" id="PF01928">
    <property type="entry name" value="CYTH"/>
    <property type="match status" value="1"/>
</dbReference>
<dbReference type="InterPro" id="IPR012042">
    <property type="entry name" value="NeuTTM/CthTTM-like"/>
</dbReference>
<dbReference type="Gene3D" id="2.40.320.10">
    <property type="entry name" value="Hypothetical Protein Pfu-838710-001"/>
    <property type="match status" value="1"/>
</dbReference>
<evidence type="ECO:0000259" key="2">
    <source>
        <dbReference type="PROSITE" id="PS51707"/>
    </source>
</evidence>